<dbReference type="EMBL" id="RQTK01000414">
    <property type="protein sequence ID" value="RUS80025.1"/>
    <property type="molecule type" value="Genomic_DNA"/>
</dbReference>
<feature type="compositionally biased region" description="Basic residues" evidence="1">
    <location>
        <begin position="1"/>
        <end position="10"/>
    </location>
</feature>
<feature type="compositionally biased region" description="Polar residues" evidence="1">
    <location>
        <begin position="12"/>
        <end position="30"/>
    </location>
</feature>
<keyword evidence="3" id="KW-1185">Reference proteome</keyword>
<evidence type="ECO:0000313" key="3">
    <source>
        <dbReference type="Proteomes" id="UP000271974"/>
    </source>
</evidence>
<comment type="caution">
    <text evidence="2">The sequence shown here is derived from an EMBL/GenBank/DDBJ whole genome shotgun (WGS) entry which is preliminary data.</text>
</comment>
<name>A0A433TEN3_ELYCH</name>
<reference evidence="2 3" key="1">
    <citation type="submission" date="2019-01" db="EMBL/GenBank/DDBJ databases">
        <title>A draft genome assembly of the solar-powered sea slug Elysia chlorotica.</title>
        <authorList>
            <person name="Cai H."/>
            <person name="Li Q."/>
            <person name="Fang X."/>
            <person name="Li J."/>
            <person name="Curtis N.E."/>
            <person name="Altenburger A."/>
            <person name="Shibata T."/>
            <person name="Feng M."/>
            <person name="Maeda T."/>
            <person name="Schwartz J.A."/>
            <person name="Shigenobu S."/>
            <person name="Lundholm N."/>
            <person name="Nishiyama T."/>
            <person name="Yang H."/>
            <person name="Hasebe M."/>
            <person name="Li S."/>
            <person name="Pierce S.K."/>
            <person name="Wang J."/>
        </authorList>
    </citation>
    <scope>NUCLEOTIDE SEQUENCE [LARGE SCALE GENOMIC DNA]</scope>
    <source>
        <strain evidence="2">EC2010</strain>
        <tissue evidence="2">Whole organism of an adult</tissue>
    </source>
</reference>
<feature type="region of interest" description="Disordered" evidence="1">
    <location>
        <begin position="1"/>
        <end position="58"/>
    </location>
</feature>
<organism evidence="2 3">
    <name type="scientific">Elysia chlorotica</name>
    <name type="common">Eastern emerald elysia</name>
    <name type="synonym">Sea slug</name>
    <dbReference type="NCBI Taxonomy" id="188477"/>
    <lineage>
        <taxon>Eukaryota</taxon>
        <taxon>Metazoa</taxon>
        <taxon>Spiralia</taxon>
        <taxon>Lophotrochozoa</taxon>
        <taxon>Mollusca</taxon>
        <taxon>Gastropoda</taxon>
        <taxon>Heterobranchia</taxon>
        <taxon>Euthyneura</taxon>
        <taxon>Panpulmonata</taxon>
        <taxon>Sacoglossa</taxon>
        <taxon>Placobranchoidea</taxon>
        <taxon>Plakobranchidae</taxon>
        <taxon>Elysia</taxon>
    </lineage>
</organism>
<dbReference type="OrthoDB" id="6095062at2759"/>
<evidence type="ECO:0000313" key="2">
    <source>
        <dbReference type="EMBL" id="RUS80025.1"/>
    </source>
</evidence>
<dbReference type="AlphaFoldDB" id="A0A433TEN3"/>
<protein>
    <submittedName>
        <fullName evidence="2">Uncharacterized protein</fullName>
    </submittedName>
</protein>
<accession>A0A433TEN3</accession>
<proteinExistence type="predicted"/>
<sequence length="302" mass="34648">MHLLREHRKNGQIISSILSAASKESQQNNATDEEDQTKRNKKDEQNAEKQARKYANPRLSSVLLAEGMAARRNRRRQVNEGAVSVVGADGKDLLDEVFMDLDQPDPSKVTQLVRDIAKLRNEMSVNKKVELKRKKTSFQDLLRVVHAQEKRGSESDTYTDGSCALLRRKMHKLRNPDDFDSGLEVSLDTGKGEFKIKHSLPKIDQKKNPAGVPQSFLQTKKKAMPATRSFSSVPTISRQQALLGESEETMKKQLEAQERYQTEVKVANEIQKFQRIQNKIYDFLERQKKKTVYPLIYDHVRN</sequence>
<gene>
    <name evidence="2" type="ORF">EGW08_012195</name>
</gene>
<dbReference type="Proteomes" id="UP000271974">
    <property type="component" value="Unassembled WGS sequence"/>
</dbReference>
<evidence type="ECO:0000256" key="1">
    <source>
        <dbReference type="SAM" id="MobiDB-lite"/>
    </source>
</evidence>
<feature type="compositionally biased region" description="Basic and acidic residues" evidence="1">
    <location>
        <begin position="36"/>
        <end position="51"/>
    </location>
</feature>